<dbReference type="Gene3D" id="2.60.40.3310">
    <property type="match status" value="1"/>
</dbReference>
<evidence type="ECO:0000256" key="2">
    <source>
        <dbReference type="SAM" id="SignalP"/>
    </source>
</evidence>
<keyword evidence="2" id="KW-0732">Signal</keyword>
<feature type="region of interest" description="Disordered" evidence="1">
    <location>
        <begin position="194"/>
        <end position="234"/>
    </location>
</feature>
<gene>
    <name evidence="3" type="ORF">ArsFIN_40390</name>
</gene>
<proteinExistence type="predicted"/>
<sequence length="234" mass="25549">MRIMLLINFIICNFYCMNLAFAKCSAVAGLLTISGRDIIVKNETPVSTLLDTFSLGSFQTYRCDDNNTANMRTGGKAYGEFATYIDGIRVYKTNIEDIGYSFGVQSMCGDLSFPTEGWRGDLDNIATCWNEDIWNQITHNFDVRIYKIGPTTGSGIVEKKKIGATILAFNNQNTLAHENSIFLSNFRVVTLNNNDSKPNNNGSIDNSGGQNGNSGQEGNSSGQDNNNGSLGCVP</sequence>
<dbReference type="EMBL" id="CP038613">
    <property type="protein sequence ID" value="QBY45440.1"/>
    <property type="molecule type" value="Genomic_DNA"/>
</dbReference>
<name>A0A4P7L2Z5_9GAMM</name>
<feature type="chain" id="PRO_5020310757" description="Fimbrial protein" evidence="2">
    <location>
        <begin position="23"/>
        <end position="234"/>
    </location>
</feature>
<evidence type="ECO:0008006" key="5">
    <source>
        <dbReference type="Google" id="ProtNLM"/>
    </source>
</evidence>
<evidence type="ECO:0000313" key="3">
    <source>
        <dbReference type="EMBL" id="QBY45440.1"/>
    </source>
</evidence>
<dbReference type="AlphaFoldDB" id="A0A4P7L2Z5"/>
<feature type="signal peptide" evidence="2">
    <location>
        <begin position="1"/>
        <end position="22"/>
    </location>
</feature>
<dbReference type="Proteomes" id="UP000295134">
    <property type="component" value="Chromosome"/>
</dbReference>
<evidence type="ECO:0000256" key="1">
    <source>
        <dbReference type="SAM" id="MobiDB-lite"/>
    </source>
</evidence>
<protein>
    <recommendedName>
        <fullName evidence="5">Fimbrial protein</fullName>
    </recommendedName>
</protein>
<dbReference type="KEGG" id="ans:ArsFIN_40390"/>
<evidence type="ECO:0000313" key="4">
    <source>
        <dbReference type="Proteomes" id="UP000295134"/>
    </source>
</evidence>
<organism evidence="3 4">
    <name type="scientific">Arsenophonus nasoniae</name>
    <name type="common">son-killer infecting Nasonia vitripennis</name>
    <dbReference type="NCBI Taxonomy" id="638"/>
    <lineage>
        <taxon>Bacteria</taxon>
        <taxon>Pseudomonadati</taxon>
        <taxon>Pseudomonadota</taxon>
        <taxon>Gammaproteobacteria</taxon>
        <taxon>Enterobacterales</taxon>
        <taxon>Morganellaceae</taxon>
        <taxon>Arsenophonus</taxon>
    </lineage>
</organism>
<reference evidence="3 4" key="1">
    <citation type="submission" date="2019-03" db="EMBL/GenBank/DDBJ databases">
        <title>Long-read sequencing reveals hyperdense prophage content in a complex bacterial symbiont genome.</title>
        <authorList>
            <person name="Frost C.L."/>
            <person name="Siozios S."/>
            <person name="Nadal-Jimenez P."/>
            <person name="Brockhurst M.A."/>
            <person name="King K.C."/>
            <person name="Darby A.C."/>
            <person name="Hurst G.D.D."/>
        </authorList>
    </citation>
    <scope>NUCLEOTIDE SEQUENCE [LARGE SCALE GENOMIC DNA]</scope>
    <source>
        <strain evidence="3 4">FIN</strain>
    </source>
</reference>
<accession>A0A4P7L2Z5</accession>